<dbReference type="EMBL" id="JAAQHG020000025">
    <property type="protein sequence ID" value="KAL1584572.1"/>
    <property type="molecule type" value="Genomic_DNA"/>
</dbReference>
<reference evidence="1 2" key="1">
    <citation type="journal article" date="2020" name="Microbiol. Resour. Announc.">
        <title>Draft Genome Sequence of a Cladosporium Species Isolated from the Mesophotic Ascidian Didemnum maculosum.</title>
        <authorList>
            <person name="Gioti A."/>
            <person name="Siaperas R."/>
            <person name="Nikolaivits E."/>
            <person name="Le Goff G."/>
            <person name="Ouazzani J."/>
            <person name="Kotoulas G."/>
            <person name="Topakas E."/>
        </authorList>
    </citation>
    <scope>NUCLEOTIDE SEQUENCE [LARGE SCALE GENOMIC DNA]</scope>
    <source>
        <strain evidence="1 2">TM138-S3</strain>
    </source>
</reference>
<gene>
    <name evidence="1" type="ORF">WHR41_07056</name>
</gene>
<dbReference type="InterPro" id="IPR011008">
    <property type="entry name" value="Dimeric_a/b-barrel"/>
</dbReference>
<evidence type="ECO:0008006" key="3">
    <source>
        <dbReference type="Google" id="ProtNLM"/>
    </source>
</evidence>
<keyword evidence="2" id="KW-1185">Reference proteome</keyword>
<dbReference type="InterPro" id="IPR051807">
    <property type="entry name" value="Sec-metab_biosynth-assoc"/>
</dbReference>
<dbReference type="Gene3D" id="3.30.70.1060">
    <property type="entry name" value="Dimeric alpha+beta barrel"/>
    <property type="match status" value="1"/>
</dbReference>
<proteinExistence type="predicted"/>
<dbReference type="AlphaFoldDB" id="A0AB34KLK6"/>
<sequence>MSHLLRTAFRPLFATRTFTTTSRIMAPKQEWMAILPDYAGKLAERNQVRADHLKDTKPDVESGLIVLGGAMLEEPIKEGVPPKMKGSVLMCVANTEEEVWDRVKKDVYYTGDVWDKEKVQIFPFKSAIRQGL</sequence>
<dbReference type="SUPFAM" id="SSF54909">
    <property type="entry name" value="Dimeric alpha+beta barrel"/>
    <property type="match status" value="1"/>
</dbReference>
<evidence type="ECO:0000313" key="1">
    <source>
        <dbReference type="EMBL" id="KAL1584572.1"/>
    </source>
</evidence>
<evidence type="ECO:0000313" key="2">
    <source>
        <dbReference type="Proteomes" id="UP000803884"/>
    </source>
</evidence>
<accession>A0AB34KLK6</accession>
<dbReference type="PANTHER" id="PTHR33606:SF3">
    <property type="entry name" value="PROTEIN YCII"/>
    <property type="match status" value="1"/>
</dbReference>
<dbReference type="Proteomes" id="UP000803884">
    <property type="component" value="Unassembled WGS sequence"/>
</dbReference>
<name>A0AB34KLK6_9PEZI</name>
<organism evidence="1 2">
    <name type="scientific">Cladosporium halotolerans</name>
    <dbReference type="NCBI Taxonomy" id="1052096"/>
    <lineage>
        <taxon>Eukaryota</taxon>
        <taxon>Fungi</taxon>
        <taxon>Dikarya</taxon>
        <taxon>Ascomycota</taxon>
        <taxon>Pezizomycotina</taxon>
        <taxon>Dothideomycetes</taxon>
        <taxon>Dothideomycetidae</taxon>
        <taxon>Cladosporiales</taxon>
        <taxon>Cladosporiaceae</taxon>
        <taxon>Cladosporium</taxon>
    </lineage>
</organism>
<dbReference type="GeneID" id="96008499"/>
<comment type="caution">
    <text evidence="1">The sequence shown here is derived from an EMBL/GenBank/DDBJ whole genome shotgun (WGS) entry which is preliminary data.</text>
</comment>
<protein>
    <recommendedName>
        <fullName evidence="3">YCII-related domain-containing protein</fullName>
    </recommendedName>
</protein>
<dbReference type="PANTHER" id="PTHR33606">
    <property type="entry name" value="PROTEIN YCII"/>
    <property type="match status" value="1"/>
</dbReference>
<dbReference type="RefSeq" id="XP_069227678.1">
    <property type="nucleotide sequence ID" value="XM_069375661.1"/>
</dbReference>